<dbReference type="PANTHER" id="PTHR47549">
    <property type="entry name" value="GOLGI APPARATUS MEMBRANE PROTEIN TVP38-RELATED"/>
    <property type="match status" value="1"/>
</dbReference>
<evidence type="ECO:0000313" key="13">
    <source>
        <dbReference type="EMBL" id="PIA93326.1"/>
    </source>
</evidence>
<dbReference type="Pfam" id="PF09335">
    <property type="entry name" value="VTT_dom"/>
    <property type="match status" value="1"/>
</dbReference>
<evidence type="ECO:0000313" key="15">
    <source>
        <dbReference type="Proteomes" id="UP000230605"/>
    </source>
</evidence>
<feature type="transmembrane region" description="Helical" evidence="11">
    <location>
        <begin position="128"/>
        <end position="156"/>
    </location>
</feature>
<feature type="transmembrane region" description="Helical" evidence="11">
    <location>
        <begin position="87"/>
        <end position="107"/>
    </location>
</feature>
<evidence type="ECO:0000256" key="3">
    <source>
        <dbReference type="ARBA" id="ARBA00008640"/>
    </source>
</evidence>
<dbReference type="GO" id="GO:0016192">
    <property type="term" value="P:vesicle-mediated transport"/>
    <property type="evidence" value="ECO:0007669"/>
    <property type="project" value="TreeGrafter"/>
</dbReference>
<evidence type="ECO:0000256" key="4">
    <source>
        <dbReference type="ARBA" id="ARBA00013533"/>
    </source>
</evidence>
<comment type="subcellular location">
    <subcellularLocation>
        <location evidence="2">Golgi apparatus membrane</location>
        <topology evidence="2">Multi-pass membrane protein</topology>
    </subcellularLocation>
</comment>
<evidence type="ECO:0000256" key="5">
    <source>
        <dbReference type="ARBA" id="ARBA00020673"/>
    </source>
</evidence>
<evidence type="ECO:0000256" key="6">
    <source>
        <dbReference type="ARBA" id="ARBA00022692"/>
    </source>
</evidence>
<evidence type="ECO:0000256" key="9">
    <source>
        <dbReference type="ARBA" id="ARBA00023136"/>
    </source>
</evidence>
<organism evidence="13 15">
    <name type="scientific">Cercospora beticola</name>
    <name type="common">Sugarbeet leaf spot fungus</name>
    <dbReference type="NCBI Taxonomy" id="122368"/>
    <lineage>
        <taxon>Eukaryota</taxon>
        <taxon>Fungi</taxon>
        <taxon>Dikarya</taxon>
        <taxon>Ascomycota</taxon>
        <taxon>Pezizomycotina</taxon>
        <taxon>Dothideomycetes</taxon>
        <taxon>Dothideomycetidae</taxon>
        <taxon>Mycosphaerellales</taxon>
        <taxon>Mycosphaerellaceae</taxon>
        <taxon>Cercospora</taxon>
    </lineage>
</organism>
<feature type="domain" description="VTT" evidence="12">
    <location>
        <begin position="146"/>
        <end position="260"/>
    </location>
</feature>
<evidence type="ECO:0000313" key="14">
    <source>
        <dbReference type="EMBL" id="WPB01458.1"/>
    </source>
</evidence>
<dbReference type="PANTHER" id="PTHR47549:SF1">
    <property type="entry name" value="GOLGI APPARATUS MEMBRANE PROTEIN TVP38"/>
    <property type="match status" value="1"/>
</dbReference>
<evidence type="ECO:0000256" key="10">
    <source>
        <dbReference type="SAM" id="MobiDB-lite"/>
    </source>
</evidence>
<feature type="region of interest" description="Disordered" evidence="10">
    <location>
        <begin position="1"/>
        <end position="38"/>
    </location>
</feature>
<comment type="function">
    <text evidence="1">Golgi membrane protein involved in vesicular trafficking and spindle migration.</text>
</comment>
<feature type="transmembrane region" description="Helical" evidence="11">
    <location>
        <begin position="278"/>
        <end position="299"/>
    </location>
</feature>
<evidence type="ECO:0000256" key="8">
    <source>
        <dbReference type="ARBA" id="ARBA00023034"/>
    </source>
</evidence>
<keyword evidence="7 11" id="KW-1133">Transmembrane helix</keyword>
<evidence type="ECO:0000256" key="7">
    <source>
        <dbReference type="ARBA" id="ARBA00022989"/>
    </source>
</evidence>
<feature type="transmembrane region" description="Helical" evidence="11">
    <location>
        <begin position="241"/>
        <end position="258"/>
    </location>
</feature>
<reference evidence="13 15" key="1">
    <citation type="submission" date="2015-10" db="EMBL/GenBank/DDBJ databases">
        <title>The cercosporin biosynthetic gene cluster was horizontally transferred to several fungal lineages and shown to be expanded in Cercospora beticola based on microsynteny with recipient genomes.</title>
        <authorList>
            <person name="De Jonge R."/>
            <person name="Ebert M.K."/>
            <person name="Suttle J.C."/>
            <person name="Jurick Ii W.M."/>
            <person name="Secor G.A."/>
            <person name="Thomma B.P."/>
            <person name="Van De Peer Y."/>
            <person name="Bolton M.D."/>
        </authorList>
    </citation>
    <scope>NUCLEOTIDE SEQUENCE [LARGE SCALE GENOMIC DNA]</scope>
    <source>
        <strain evidence="13 15">09-40</strain>
    </source>
</reference>
<keyword evidence="8" id="KW-0333">Golgi apparatus</keyword>
<accession>A0A2G5HL82</accession>
<dbReference type="Proteomes" id="UP001302367">
    <property type="component" value="Chromosome 4"/>
</dbReference>
<dbReference type="EMBL" id="CP134187">
    <property type="protein sequence ID" value="WPB01458.1"/>
    <property type="molecule type" value="Genomic_DNA"/>
</dbReference>
<evidence type="ECO:0000256" key="2">
    <source>
        <dbReference type="ARBA" id="ARBA00004653"/>
    </source>
</evidence>
<evidence type="ECO:0000313" key="16">
    <source>
        <dbReference type="Proteomes" id="UP001302367"/>
    </source>
</evidence>
<keyword evidence="9 11" id="KW-0472">Membrane</keyword>
<protein>
    <recommendedName>
        <fullName evidence="4">Golgi apparatus membrane protein TVP38</fullName>
    </recommendedName>
    <alternativeName>
        <fullName evidence="5">Golgi apparatus membrane protein tvp38</fullName>
    </alternativeName>
</protein>
<dbReference type="GO" id="GO:0000139">
    <property type="term" value="C:Golgi membrane"/>
    <property type="evidence" value="ECO:0007669"/>
    <property type="project" value="UniProtKB-SubCell"/>
</dbReference>
<name>A0A2G5HL82_CERBT</name>
<keyword evidence="16" id="KW-1185">Reference proteome</keyword>
<comment type="similarity">
    <text evidence="3">Belongs to the TVP38/TMEM64 family.</text>
</comment>
<dbReference type="InterPro" id="IPR051076">
    <property type="entry name" value="Golgi_membrane_TVP38/TMEM64"/>
</dbReference>
<feature type="compositionally biased region" description="Basic and acidic residues" evidence="10">
    <location>
        <begin position="367"/>
        <end position="377"/>
    </location>
</feature>
<evidence type="ECO:0000256" key="11">
    <source>
        <dbReference type="SAM" id="Phobius"/>
    </source>
</evidence>
<dbReference type="EMBL" id="LKMD01000105">
    <property type="protein sequence ID" value="PIA93326.1"/>
    <property type="molecule type" value="Genomic_DNA"/>
</dbReference>
<evidence type="ECO:0000259" key="12">
    <source>
        <dbReference type="Pfam" id="PF09335"/>
    </source>
</evidence>
<keyword evidence="6 11" id="KW-0812">Transmembrane</keyword>
<feature type="region of interest" description="Disordered" evidence="10">
    <location>
        <begin position="363"/>
        <end position="409"/>
    </location>
</feature>
<dbReference type="AlphaFoldDB" id="A0A2G5HL82"/>
<feature type="transmembrane region" description="Helical" evidence="11">
    <location>
        <begin position="162"/>
        <end position="184"/>
    </location>
</feature>
<dbReference type="InterPro" id="IPR032816">
    <property type="entry name" value="VTT_dom"/>
</dbReference>
<sequence>MGDQEHYSSTARALAAQYNDSDDDEPINPSSIGTRNAPIWSRRSLESPNASTSRRPYRRRDKYMTLLGQYSTRGQQLWNSLTPAQRTLTVIALVVINVLVILALIFSERIFHALAPAAKRWREMPAGWLILWIMTFFVSFPPMIGYSTCVTIGGFVFGMPGWFILASATIVGSTCSFIVSRTVLKNFVSRMTEKNTQFAALSLVLKHDGIKLLILVRLCPLPYSFSNGAISTIPTVTWQNFMLATAIASPKLLLHIFVGRQLGVIAESGDKMSWGTKMVSYTTMAIGIAVGIGTGYLIYSRTAARAAVLEAEEIAAAGQSGRIRRTSTGGTEYVDDEAVEAGFGSGAADIVRQRQSDVSLHTTYEQDLERGGAYRDEFTDDEDATERDVFDSGEGETDDESTVKRKGSG</sequence>
<feature type="compositionally biased region" description="Acidic residues" evidence="10">
    <location>
        <begin position="378"/>
        <end position="400"/>
    </location>
</feature>
<dbReference type="GO" id="GO:0000022">
    <property type="term" value="P:mitotic spindle elongation"/>
    <property type="evidence" value="ECO:0007669"/>
    <property type="project" value="TreeGrafter"/>
</dbReference>
<gene>
    <name evidence="13" type="ORF">CB0940_04235</name>
    <name evidence="14" type="ORF">RHO25_006084</name>
</gene>
<dbReference type="OrthoDB" id="166803at2759"/>
<dbReference type="Proteomes" id="UP000230605">
    <property type="component" value="Chromosome 4"/>
</dbReference>
<proteinExistence type="inferred from homology"/>
<reference evidence="14 16" key="2">
    <citation type="submission" date="2023-09" db="EMBL/GenBank/DDBJ databases">
        <title>Complete-Gapless Cercospora beticola genome.</title>
        <authorList>
            <person name="Wyatt N.A."/>
            <person name="Spanner R.E."/>
            <person name="Bolton M.D."/>
        </authorList>
    </citation>
    <scope>NUCLEOTIDE SEQUENCE [LARGE SCALE GENOMIC DNA]</scope>
    <source>
        <strain evidence="14">Cb09-40</strain>
    </source>
</reference>
<evidence type="ECO:0000256" key="1">
    <source>
        <dbReference type="ARBA" id="ARBA00002978"/>
    </source>
</evidence>